<dbReference type="Proteomes" id="UP000215539">
    <property type="component" value="Chromosome 1"/>
</dbReference>
<dbReference type="Proteomes" id="UP000065822">
    <property type="component" value="Chromosome"/>
</dbReference>
<accession>A0AAX2H0M5</accession>
<proteinExistence type="predicted"/>
<sequence>MKISFDTTKIFRKEFKSLFKKYKSLKKDITNLRAEIEANPNIGIPLGDGFRKIRMQITTKNQGKSGGARVITHEVLIQTEETALEIRSILFASIYDKSENDSIDIAILKKNLEKEITEKDKNVITIKD</sequence>
<dbReference type="EMBL" id="LT906449">
    <property type="protein sequence ID" value="SNV15740.1"/>
    <property type="molecule type" value="Genomic_DNA"/>
</dbReference>
<organism evidence="2 4">
    <name type="scientific">Capnocytophaga haemolytica</name>
    <dbReference type="NCBI Taxonomy" id="45243"/>
    <lineage>
        <taxon>Bacteria</taxon>
        <taxon>Pseudomonadati</taxon>
        <taxon>Bacteroidota</taxon>
        <taxon>Flavobacteriia</taxon>
        <taxon>Flavobacteriales</taxon>
        <taxon>Flavobacteriaceae</taxon>
        <taxon>Capnocytophaga</taxon>
    </lineage>
</organism>
<keyword evidence="3" id="KW-1185">Reference proteome</keyword>
<reference evidence="2 4" key="2">
    <citation type="submission" date="2017-06" db="EMBL/GenBank/DDBJ databases">
        <authorList>
            <consortium name="Pathogen Informatics"/>
        </authorList>
    </citation>
    <scope>NUCLEOTIDE SEQUENCE [LARGE SCALE GENOMIC DNA]</scope>
    <source>
        <strain evidence="2 4">NCTC12947</strain>
    </source>
</reference>
<dbReference type="RefSeq" id="WP_066430756.1">
    <property type="nucleotide sequence ID" value="NZ_CP014227.1"/>
</dbReference>
<evidence type="ECO:0000313" key="2">
    <source>
        <dbReference type="EMBL" id="SNV15740.1"/>
    </source>
</evidence>
<protein>
    <submittedName>
        <fullName evidence="1">Toxin</fullName>
    </submittedName>
</protein>
<gene>
    <name evidence="1" type="ORF">AXF12_10025</name>
    <name evidence="2" type="ORF">SAMEA44541418_02152</name>
</gene>
<reference evidence="1 3" key="1">
    <citation type="submission" date="2016-02" db="EMBL/GenBank/DDBJ databases">
        <authorList>
            <person name="Holder M.E."/>
            <person name="Ajami N.J."/>
            <person name="Petrosino J.F."/>
        </authorList>
    </citation>
    <scope>NUCLEOTIDE SEQUENCE [LARGE SCALE GENOMIC DNA]</scope>
    <source>
        <strain evidence="1 3">CCUG 32990</strain>
    </source>
</reference>
<dbReference type="EMBL" id="CP014227">
    <property type="protein sequence ID" value="AMD85818.1"/>
    <property type="molecule type" value="Genomic_DNA"/>
</dbReference>
<name>A0AAX2H0M5_9FLAO</name>
<dbReference type="AlphaFoldDB" id="A0AAX2H0M5"/>
<evidence type="ECO:0000313" key="4">
    <source>
        <dbReference type="Proteomes" id="UP000215539"/>
    </source>
</evidence>
<evidence type="ECO:0000313" key="3">
    <source>
        <dbReference type="Proteomes" id="UP000065822"/>
    </source>
</evidence>
<dbReference type="KEGG" id="chg:AXF12_10025"/>
<evidence type="ECO:0000313" key="1">
    <source>
        <dbReference type="EMBL" id="AMD85818.1"/>
    </source>
</evidence>